<keyword evidence="1" id="KW-0472">Membrane</keyword>
<dbReference type="AlphaFoldDB" id="X1R1S6"/>
<keyword evidence="1" id="KW-1133">Transmembrane helix</keyword>
<evidence type="ECO:0000313" key="2">
    <source>
        <dbReference type="EMBL" id="GAI74747.1"/>
    </source>
</evidence>
<reference evidence="2" key="1">
    <citation type="journal article" date="2014" name="Front. Microbiol.">
        <title>High frequency of phylogenetically diverse reductive dehalogenase-homologous genes in deep subseafloor sedimentary metagenomes.</title>
        <authorList>
            <person name="Kawai M."/>
            <person name="Futagami T."/>
            <person name="Toyoda A."/>
            <person name="Takaki Y."/>
            <person name="Nishi S."/>
            <person name="Hori S."/>
            <person name="Arai W."/>
            <person name="Tsubouchi T."/>
            <person name="Morono Y."/>
            <person name="Uchiyama I."/>
            <person name="Ito T."/>
            <person name="Fujiyama A."/>
            <person name="Inagaki F."/>
            <person name="Takami H."/>
        </authorList>
    </citation>
    <scope>NUCLEOTIDE SEQUENCE</scope>
    <source>
        <strain evidence="2">Expedition CK06-06</strain>
    </source>
</reference>
<name>X1R1S6_9ZZZZ</name>
<feature type="non-terminal residue" evidence="2">
    <location>
        <position position="35"/>
    </location>
</feature>
<comment type="caution">
    <text evidence="2">The sequence shown here is derived from an EMBL/GenBank/DDBJ whole genome shotgun (WGS) entry which is preliminary data.</text>
</comment>
<dbReference type="EMBL" id="BARW01010307">
    <property type="protein sequence ID" value="GAI74747.1"/>
    <property type="molecule type" value="Genomic_DNA"/>
</dbReference>
<sequence>MTLTTIGIIGLIVLVIVLFSKMPVGFVMAFIGFLG</sequence>
<evidence type="ECO:0000256" key="1">
    <source>
        <dbReference type="SAM" id="Phobius"/>
    </source>
</evidence>
<organism evidence="2">
    <name type="scientific">marine sediment metagenome</name>
    <dbReference type="NCBI Taxonomy" id="412755"/>
    <lineage>
        <taxon>unclassified sequences</taxon>
        <taxon>metagenomes</taxon>
        <taxon>ecological metagenomes</taxon>
    </lineage>
</organism>
<gene>
    <name evidence="2" type="ORF">S12H4_20348</name>
</gene>
<proteinExistence type="predicted"/>
<feature type="transmembrane region" description="Helical" evidence="1">
    <location>
        <begin position="6"/>
        <end position="34"/>
    </location>
</feature>
<evidence type="ECO:0008006" key="3">
    <source>
        <dbReference type="Google" id="ProtNLM"/>
    </source>
</evidence>
<accession>X1R1S6</accession>
<keyword evidence="1" id="KW-0812">Transmembrane</keyword>
<protein>
    <recommendedName>
        <fullName evidence="3">TRAP C4-dicarboxylate transport system permease DctM subunit domain-containing protein</fullName>
    </recommendedName>
</protein>